<feature type="repeat" description="WD" evidence="4">
    <location>
        <begin position="358"/>
        <end position="397"/>
    </location>
</feature>
<feature type="compositionally biased region" description="Basic and acidic residues" evidence="5">
    <location>
        <begin position="33"/>
        <end position="46"/>
    </location>
</feature>
<dbReference type="Pfam" id="PF00400">
    <property type="entry name" value="WD40"/>
    <property type="match status" value="5"/>
</dbReference>
<dbReference type="PROSITE" id="PS50181">
    <property type="entry name" value="FBOX"/>
    <property type="match status" value="1"/>
</dbReference>
<reference evidence="7" key="1">
    <citation type="submission" date="2022-10" db="EMBL/GenBank/DDBJ databases">
        <title>Culturing micro-colonial fungi from biological soil crusts in the Mojave desert and describing Neophaeococcomyces mojavensis, and introducing the new genera and species Taxawa tesnikishii.</title>
        <authorList>
            <person name="Kurbessoian T."/>
            <person name="Stajich J.E."/>
        </authorList>
    </citation>
    <scope>NUCLEOTIDE SEQUENCE</scope>
    <source>
        <strain evidence="7">TK_1</strain>
    </source>
</reference>
<dbReference type="Pfam" id="PF12937">
    <property type="entry name" value="F-box-like"/>
    <property type="match status" value="1"/>
</dbReference>
<dbReference type="InterPro" id="IPR019775">
    <property type="entry name" value="WD40_repeat_CS"/>
</dbReference>
<dbReference type="Gene3D" id="2.130.10.10">
    <property type="entry name" value="YVTN repeat-like/Quinoprotein amine dehydrogenase"/>
    <property type="match status" value="2"/>
</dbReference>
<dbReference type="InterPro" id="IPR015943">
    <property type="entry name" value="WD40/YVTN_repeat-like_dom_sf"/>
</dbReference>
<organism evidence="7 8">
    <name type="scientific">Coniosporium apollinis</name>
    <dbReference type="NCBI Taxonomy" id="61459"/>
    <lineage>
        <taxon>Eukaryota</taxon>
        <taxon>Fungi</taxon>
        <taxon>Dikarya</taxon>
        <taxon>Ascomycota</taxon>
        <taxon>Pezizomycotina</taxon>
        <taxon>Dothideomycetes</taxon>
        <taxon>Dothideomycetes incertae sedis</taxon>
        <taxon>Coniosporium</taxon>
    </lineage>
</organism>
<dbReference type="Gene3D" id="1.20.1280.50">
    <property type="match status" value="1"/>
</dbReference>
<feature type="repeat" description="WD" evidence="4">
    <location>
        <begin position="399"/>
        <end position="442"/>
    </location>
</feature>
<dbReference type="PANTHER" id="PTHR14604:SF4">
    <property type="entry name" value="F-BOX DOMAIN-CONTAINING PROTEIN"/>
    <property type="match status" value="1"/>
</dbReference>
<dbReference type="PROSITE" id="PS50082">
    <property type="entry name" value="WD_REPEATS_2"/>
    <property type="match status" value="5"/>
</dbReference>
<feature type="region of interest" description="Disordered" evidence="5">
    <location>
        <begin position="716"/>
        <end position="755"/>
    </location>
</feature>
<dbReference type="SMART" id="SM00320">
    <property type="entry name" value="WD40"/>
    <property type="match status" value="7"/>
</dbReference>
<comment type="similarity">
    <text evidence="1">Belongs to the WD repeat MET30/SCONB/SCON-2 family.</text>
</comment>
<evidence type="ECO:0000313" key="7">
    <source>
        <dbReference type="EMBL" id="KAJ9666577.1"/>
    </source>
</evidence>
<feature type="compositionally biased region" description="Basic residues" evidence="5">
    <location>
        <begin position="827"/>
        <end position="841"/>
    </location>
</feature>
<name>A0ABQ9P2F8_9PEZI</name>
<keyword evidence="8" id="KW-1185">Reference proteome</keyword>
<evidence type="ECO:0000256" key="1">
    <source>
        <dbReference type="ARBA" id="ARBA00007968"/>
    </source>
</evidence>
<comment type="caution">
    <text evidence="7">The sequence shown here is derived from an EMBL/GenBank/DDBJ whole genome shotgun (WGS) entry which is preliminary data.</text>
</comment>
<sequence length="898" mass="99674">MAQRFRDAVISSFGDLHCMAGFKTPASAGTPFRLDEGYSEETRSQSEGEAAARAGSATAEDSEQHVALSSLPDWVLALTEEGRSEFALAILRSLRTSSIAAIVERLNSRLHLDPVLHLPPEVTFQILSYLDPETVLRASTLSKTWRTRAMDSQLWKLLFRYEGWASTPWKVRQYEEAQNKRKAEAAERRTEVLARRTRVRRAESSEERHASKKRVREQRMMKDGSRDRPVPMSLDGATDGAQAWAEQHGIIEADDSPTEDRMQDISYDRLPQTRTGTSDWNFSSIADGPMVSSPTSELKNAFAMSSLLPPAKPSLLLDQGSDVRVNWHYLYKQKRRLEENWNECRFKNFQLPHPDHKDEAHSECVYTIQYSGKYLVSGSRDRTVRIWDLDTQRLTVPPLRGHGASVLCLQFDERPEQDIVVTAGSDCHVIIWRFSDGQIIKRLDNAHSESVLNLRFDDTFLITCSKDKTIKVWNRKALLPTDDVYPRAKKASAKLPSYIIDIEKVSPTDHIYFKPLPEYMLLMTLDGHSAAVNAIQILDGQIVSASGDRTIKVWDVRTGSCLMTMQGHTKGIACVQFDGKRIVSGSSDETVRIFDRATGAEVGCLKGHSNLVRTVQAYFGDLSGAEVELETQARESDRRFWMNDRGLPTRPSQRQKRGEHDVLAYGAKLPPGGGGNRWSRIVSGSYDETVIIWRKTPNGGKWFPAKRLRQNEARGLAGGRPQAGAPAPGAQAPNAQQGQQAANGAQAGGQTNPPSVTLTQMLQAHATSLLTPSNLLPTPLTTPTTPGTQPLHQQIANHAQAAAIQQHLPVINTIQAGQQQPNAAHGAAHHHHHHPHHHHHAGANNTGGQAGGNNSRVFKLQFDARRIVCCSQDPVIVGWDFANGDPELELVSQFFGEG</sequence>
<dbReference type="InterPro" id="IPR036322">
    <property type="entry name" value="WD40_repeat_dom_sf"/>
</dbReference>
<feature type="compositionally biased region" description="Basic and acidic residues" evidence="5">
    <location>
        <begin position="196"/>
        <end position="209"/>
    </location>
</feature>
<gene>
    <name evidence="7" type="ORF">H2201_003236</name>
</gene>
<evidence type="ECO:0000313" key="8">
    <source>
        <dbReference type="Proteomes" id="UP001172684"/>
    </source>
</evidence>
<evidence type="ECO:0000256" key="4">
    <source>
        <dbReference type="PROSITE-ProRule" id="PRU00221"/>
    </source>
</evidence>
<feature type="repeat" description="WD" evidence="4">
    <location>
        <begin position="525"/>
        <end position="564"/>
    </location>
</feature>
<dbReference type="InterPro" id="IPR050995">
    <property type="entry name" value="WD-F-box_domain-protein"/>
</dbReference>
<dbReference type="InterPro" id="IPR001810">
    <property type="entry name" value="F-box_dom"/>
</dbReference>
<evidence type="ECO:0000256" key="2">
    <source>
        <dbReference type="ARBA" id="ARBA00022574"/>
    </source>
</evidence>
<feature type="compositionally biased region" description="Basic and acidic residues" evidence="5">
    <location>
        <begin position="217"/>
        <end position="229"/>
    </location>
</feature>
<feature type="compositionally biased region" description="Low complexity" evidence="5">
    <location>
        <begin position="47"/>
        <end position="59"/>
    </location>
</feature>
<evidence type="ECO:0000256" key="5">
    <source>
        <dbReference type="SAM" id="MobiDB-lite"/>
    </source>
</evidence>
<dbReference type="SUPFAM" id="SSF50978">
    <property type="entry name" value="WD40 repeat-like"/>
    <property type="match status" value="1"/>
</dbReference>
<dbReference type="Proteomes" id="UP001172684">
    <property type="component" value="Unassembled WGS sequence"/>
</dbReference>
<evidence type="ECO:0000256" key="3">
    <source>
        <dbReference type="ARBA" id="ARBA00022737"/>
    </source>
</evidence>
<dbReference type="PRINTS" id="PR00320">
    <property type="entry name" value="GPROTEINBRPT"/>
</dbReference>
<feature type="repeat" description="WD" evidence="4">
    <location>
        <begin position="444"/>
        <end position="474"/>
    </location>
</feature>
<dbReference type="PROSITE" id="PS50294">
    <property type="entry name" value="WD_REPEATS_REGION"/>
    <property type="match status" value="3"/>
</dbReference>
<feature type="region of interest" description="Disordered" evidence="5">
    <location>
        <begin position="821"/>
        <end position="852"/>
    </location>
</feature>
<feature type="region of interest" description="Disordered" evidence="5">
    <location>
        <begin position="196"/>
        <end position="232"/>
    </location>
</feature>
<dbReference type="InterPro" id="IPR036047">
    <property type="entry name" value="F-box-like_dom_sf"/>
</dbReference>
<feature type="compositionally biased region" description="Low complexity" evidence="5">
    <location>
        <begin position="716"/>
        <end position="750"/>
    </location>
</feature>
<dbReference type="InterPro" id="IPR020472">
    <property type="entry name" value="WD40_PAC1"/>
</dbReference>
<keyword evidence="2 4" id="KW-0853">WD repeat</keyword>
<evidence type="ECO:0000259" key="6">
    <source>
        <dbReference type="PROSITE" id="PS50181"/>
    </source>
</evidence>
<dbReference type="PANTHER" id="PTHR14604">
    <property type="entry name" value="WD40 REPEAT PF20"/>
    <property type="match status" value="1"/>
</dbReference>
<dbReference type="SMART" id="SM00256">
    <property type="entry name" value="FBOX"/>
    <property type="match status" value="1"/>
</dbReference>
<dbReference type="EMBL" id="JAPDRL010000018">
    <property type="protein sequence ID" value="KAJ9666577.1"/>
    <property type="molecule type" value="Genomic_DNA"/>
</dbReference>
<dbReference type="PROSITE" id="PS00678">
    <property type="entry name" value="WD_REPEATS_1"/>
    <property type="match status" value="2"/>
</dbReference>
<feature type="domain" description="F-box" evidence="6">
    <location>
        <begin position="112"/>
        <end position="158"/>
    </location>
</feature>
<dbReference type="SUPFAM" id="SSF81383">
    <property type="entry name" value="F-box domain"/>
    <property type="match status" value="1"/>
</dbReference>
<dbReference type="CDD" id="cd00200">
    <property type="entry name" value="WD40"/>
    <property type="match status" value="1"/>
</dbReference>
<feature type="repeat" description="WD" evidence="4">
    <location>
        <begin position="565"/>
        <end position="595"/>
    </location>
</feature>
<feature type="region of interest" description="Disordered" evidence="5">
    <location>
        <begin position="770"/>
        <end position="790"/>
    </location>
</feature>
<proteinExistence type="inferred from homology"/>
<dbReference type="InterPro" id="IPR001680">
    <property type="entry name" value="WD40_rpt"/>
</dbReference>
<keyword evidence="3" id="KW-0677">Repeat</keyword>
<protein>
    <recommendedName>
        <fullName evidence="6">F-box domain-containing protein</fullName>
    </recommendedName>
</protein>
<feature type="region of interest" description="Disordered" evidence="5">
    <location>
        <begin position="31"/>
        <end position="60"/>
    </location>
</feature>
<accession>A0ABQ9P2F8</accession>